<evidence type="ECO:0000313" key="2">
    <source>
        <dbReference type="EMBL" id="RPB15040.1"/>
    </source>
</evidence>
<reference evidence="2 3" key="1">
    <citation type="journal article" date="2018" name="Nat. Ecol. Evol.">
        <title>Pezizomycetes genomes reveal the molecular basis of ectomycorrhizal truffle lifestyle.</title>
        <authorList>
            <person name="Murat C."/>
            <person name="Payen T."/>
            <person name="Noel B."/>
            <person name="Kuo A."/>
            <person name="Morin E."/>
            <person name="Chen J."/>
            <person name="Kohler A."/>
            <person name="Krizsan K."/>
            <person name="Balestrini R."/>
            <person name="Da Silva C."/>
            <person name="Montanini B."/>
            <person name="Hainaut M."/>
            <person name="Levati E."/>
            <person name="Barry K.W."/>
            <person name="Belfiori B."/>
            <person name="Cichocki N."/>
            <person name="Clum A."/>
            <person name="Dockter R.B."/>
            <person name="Fauchery L."/>
            <person name="Guy J."/>
            <person name="Iotti M."/>
            <person name="Le Tacon F."/>
            <person name="Lindquist E.A."/>
            <person name="Lipzen A."/>
            <person name="Malagnac F."/>
            <person name="Mello A."/>
            <person name="Molinier V."/>
            <person name="Miyauchi S."/>
            <person name="Poulain J."/>
            <person name="Riccioni C."/>
            <person name="Rubini A."/>
            <person name="Sitrit Y."/>
            <person name="Splivallo R."/>
            <person name="Traeger S."/>
            <person name="Wang M."/>
            <person name="Zifcakova L."/>
            <person name="Wipf D."/>
            <person name="Zambonelli A."/>
            <person name="Paolocci F."/>
            <person name="Nowrousian M."/>
            <person name="Ottonello S."/>
            <person name="Baldrian P."/>
            <person name="Spatafora J.W."/>
            <person name="Henrissat B."/>
            <person name="Nagy L.G."/>
            <person name="Aury J.M."/>
            <person name="Wincker P."/>
            <person name="Grigoriev I.V."/>
            <person name="Bonfante P."/>
            <person name="Martin F.M."/>
        </authorList>
    </citation>
    <scope>NUCLEOTIDE SEQUENCE [LARGE SCALE GENOMIC DNA]</scope>
    <source>
        <strain evidence="2 3">CCBAS932</strain>
    </source>
</reference>
<dbReference type="InParanoid" id="A0A3N4KWX1"/>
<proteinExistence type="predicted"/>
<dbReference type="AlphaFoldDB" id="A0A3N4KWX1"/>
<evidence type="ECO:0000313" key="3">
    <source>
        <dbReference type="Proteomes" id="UP000277580"/>
    </source>
</evidence>
<gene>
    <name evidence="2" type="ORF">P167DRAFT_603690</name>
</gene>
<name>A0A3N4KWX1_9PEZI</name>
<protein>
    <submittedName>
        <fullName evidence="2">Uncharacterized protein</fullName>
    </submittedName>
</protein>
<dbReference type="EMBL" id="ML119115">
    <property type="protein sequence ID" value="RPB15040.1"/>
    <property type="molecule type" value="Genomic_DNA"/>
</dbReference>
<dbReference type="Proteomes" id="UP000277580">
    <property type="component" value="Unassembled WGS sequence"/>
</dbReference>
<evidence type="ECO:0000256" key="1">
    <source>
        <dbReference type="SAM" id="Phobius"/>
    </source>
</evidence>
<feature type="transmembrane region" description="Helical" evidence="1">
    <location>
        <begin position="48"/>
        <end position="68"/>
    </location>
</feature>
<keyword evidence="1" id="KW-0472">Membrane</keyword>
<organism evidence="2 3">
    <name type="scientific">Morchella conica CCBAS932</name>
    <dbReference type="NCBI Taxonomy" id="1392247"/>
    <lineage>
        <taxon>Eukaryota</taxon>
        <taxon>Fungi</taxon>
        <taxon>Dikarya</taxon>
        <taxon>Ascomycota</taxon>
        <taxon>Pezizomycotina</taxon>
        <taxon>Pezizomycetes</taxon>
        <taxon>Pezizales</taxon>
        <taxon>Morchellaceae</taxon>
        <taxon>Morchella</taxon>
    </lineage>
</organism>
<keyword evidence="1" id="KW-0812">Transmembrane</keyword>
<keyword evidence="1" id="KW-1133">Transmembrane helix</keyword>
<accession>A0A3N4KWX1</accession>
<keyword evidence="3" id="KW-1185">Reference proteome</keyword>
<sequence length="87" mass="10497">MRTHELGMFRLQCSRQHFWKPCGIPSREIKKIKIKIKNKKKQHRNHMYIIWLAIGCIPPVHVSTYVIVPHHHHVLHRHLITPFQKRG</sequence>